<name>A0A7X0PBZ6_9BURK</name>
<proteinExistence type="predicted"/>
<keyword evidence="2" id="KW-1185">Reference proteome</keyword>
<dbReference type="InterPro" id="IPR009833">
    <property type="entry name" value="DUF1398"/>
</dbReference>
<dbReference type="Pfam" id="PF07166">
    <property type="entry name" value="DUF1398"/>
    <property type="match status" value="1"/>
</dbReference>
<sequence length="134" mass="14251">MNETTIATIERCAQASKDGTAHFGAIVQALTGAGVEAYFADYRSNATTYYLPSGETHAVALPPPPAMPIAGAFDAAGIQAAIRGAQRGEVMYPEFLTLSRAAGCVGYMVWLAGRHVSYFGRRGEVHVERFPDAP</sequence>
<reference evidence="1 2" key="1">
    <citation type="submission" date="2020-08" db="EMBL/GenBank/DDBJ databases">
        <title>Functional genomics of gut bacteria from endangered species of beetles.</title>
        <authorList>
            <person name="Carlos-Shanley C."/>
        </authorList>
    </citation>
    <scope>NUCLEOTIDE SEQUENCE [LARGE SCALE GENOMIC DNA]</scope>
    <source>
        <strain evidence="1 2">S00198</strain>
    </source>
</reference>
<accession>A0A7X0PBZ6</accession>
<evidence type="ECO:0000313" key="1">
    <source>
        <dbReference type="EMBL" id="MBB6559085.1"/>
    </source>
</evidence>
<dbReference type="Proteomes" id="UP000575083">
    <property type="component" value="Unassembled WGS sequence"/>
</dbReference>
<organism evidence="1 2">
    <name type="scientific">Acidovorax soli</name>
    <dbReference type="NCBI Taxonomy" id="592050"/>
    <lineage>
        <taxon>Bacteria</taxon>
        <taxon>Pseudomonadati</taxon>
        <taxon>Pseudomonadota</taxon>
        <taxon>Betaproteobacteria</taxon>
        <taxon>Burkholderiales</taxon>
        <taxon>Comamonadaceae</taxon>
        <taxon>Acidovorax</taxon>
    </lineage>
</organism>
<dbReference type="AlphaFoldDB" id="A0A7X0PBZ6"/>
<comment type="caution">
    <text evidence="1">The sequence shown here is derived from an EMBL/GenBank/DDBJ whole genome shotgun (WGS) entry which is preliminary data.</text>
</comment>
<dbReference type="SUPFAM" id="SSF160419">
    <property type="entry name" value="YdfO-like"/>
    <property type="match status" value="1"/>
</dbReference>
<gene>
    <name evidence="1" type="ORF">HNP48_001749</name>
</gene>
<protein>
    <submittedName>
        <fullName evidence="1">Uncharacterized protein YbcV (DUF1398 family)</fullName>
    </submittedName>
</protein>
<dbReference type="EMBL" id="JACHLK010000002">
    <property type="protein sequence ID" value="MBB6559085.1"/>
    <property type="molecule type" value="Genomic_DNA"/>
</dbReference>
<dbReference type="RefSeq" id="WP_184856473.1">
    <property type="nucleotide sequence ID" value="NZ_JACHLK010000002.1"/>
</dbReference>
<dbReference type="InterPro" id="IPR036696">
    <property type="entry name" value="YdfO-like_sf"/>
</dbReference>
<evidence type="ECO:0000313" key="2">
    <source>
        <dbReference type="Proteomes" id="UP000575083"/>
    </source>
</evidence>
<dbReference type="Gene3D" id="3.30.1810.10">
    <property type="entry name" value="YdfO-like"/>
    <property type="match status" value="1"/>
</dbReference>